<sequence>MSRHNEAMRDLYDKKLELYENGDERGDIYKNYREQEKVIENIFSSEDIFERADETKQIQKDKTLQNVLLKVSVLDSFYSTNLTRSKFGVYKVAKHIAELESNKQIHQKIRNANPQNYNELKDIVKQIAKCNLEKTIKDKVIIINPYSFATKYCFHHNQNAFRIYDSFVREVLVFFNNGKSDTSNKFADIPSELVGTNFYGKKLTNKELKDYDTYNTFLQAIDEFAKHYGLENENTRDLDHFLWILGKENRIDKKETIG</sequence>
<name>A0A377JUH8_9HELI</name>
<gene>
    <name evidence="1" type="ORF">NCTC12219_01495</name>
</gene>
<reference evidence="1 2" key="1">
    <citation type="submission" date="2018-06" db="EMBL/GenBank/DDBJ databases">
        <authorList>
            <consortium name="Pathogen Informatics"/>
            <person name="Doyle S."/>
        </authorList>
    </citation>
    <scope>NUCLEOTIDE SEQUENCE [LARGE SCALE GENOMIC DNA]</scope>
    <source>
        <strain evidence="1 2">NCTC12219</strain>
    </source>
</reference>
<dbReference type="RefSeq" id="WP_115722150.1">
    <property type="nucleotide sequence ID" value="NZ_UGHX01000001.1"/>
</dbReference>
<dbReference type="Proteomes" id="UP000255103">
    <property type="component" value="Unassembled WGS sequence"/>
</dbReference>
<evidence type="ECO:0000313" key="1">
    <source>
        <dbReference type="EMBL" id="STP11598.1"/>
    </source>
</evidence>
<accession>A0A377JUH8</accession>
<proteinExistence type="predicted"/>
<dbReference type="AlphaFoldDB" id="A0A377JUH8"/>
<evidence type="ECO:0000313" key="2">
    <source>
        <dbReference type="Proteomes" id="UP000255103"/>
    </source>
</evidence>
<organism evidence="1 2">
    <name type="scientific">Helicobacter cinaedi</name>
    <dbReference type="NCBI Taxonomy" id="213"/>
    <lineage>
        <taxon>Bacteria</taxon>
        <taxon>Pseudomonadati</taxon>
        <taxon>Campylobacterota</taxon>
        <taxon>Epsilonproteobacteria</taxon>
        <taxon>Campylobacterales</taxon>
        <taxon>Helicobacteraceae</taxon>
        <taxon>Helicobacter</taxon>
    </lineage>
</organism>
<dbReference type="EMBL" id="UGHX01000001">
    <property type="protein sequence ID" value="STP11598.1"/>
    <property type="molecule type" value="Genomic_DNA"/>
</dbReference>
<protein>
    <submittedName>
        <fullName evidence="1">Uncharacterized protein</fullName>
    </submittedName>
</protein>